<evidence type="ECO:0000256" key="1">
    <source>
        <dbReference type="SAM" id="MobiDB-lite"/>
    </source>
</evidence>
<accession>A0A1B1P7B1</accession>
<protein>
    <submittedName>
        <fullName evidence="2">Uncharacterized protein</fullName>
    </submittedName>
</protein>
<gene>
    <name evidence="2" type="ORF">BMBtpLA2_43</name>
</gene>
<feature type="compositionally biased region" description="Basic residues" evidence="1">
    <location>
        <begin position="7"/>
        <end position="17"/>
    </location>
</feature>
<proteinExistence type="predicted"/>
<evidence type="ECO:0000313" key="3">
    <source>
        <dbReference type="Proteomes" id="UP000221937"/>
    </source>
</evidence>
<dbReference type="Proteomes" id="UP000221937">
    <property type="component" value="Segment"/>
</dbReference>
<evidence type="ECO:0000313" key="2">
    <source>
        <dbReference type="EMBL" id="ANT40003.1"/>
    </source>
</evidence>
<feature type="region of interest" description="Disordered" evidence="1">
    <location>
        <begin position="1"/>
        <end position="20"/>
    </location>
</feature>
<sequence>MKSGVINKKRNRKKKKLQKETLTEHDIKYLMGAYKPRYSGKTINVIR</sequence>
<reference evidence="2 3" key="1">
    <citation type="submission" date="2016-05" db="EMBL/GenBank/DDBJ databases">
        <title>Undiscovered low abundance phages are ubiquitous in bacterial genomes.</title>
        <authorList>
            <person name="Dong Z."/>
            <person name="Liu H."/>
            <person name="Zheng J."/>
            <person name="Peng D."/>
        </authorList>
    </citation>
    <scope>NUCLEOTIDE SEQUENCE [LARGE SCALE GENOMIC DNA]</scope>
</reference>
<organism evidence="2 3">
    <name type="scientific">Bacillus phage vB_BtS_BMBtp14</name>
    <dbReference type="NCBI Taxonomy" id="1868826"/>
    <lineage>
        <taxon>Viruses</taxon>
        <taxon>Duplodnaviria</taxon>
        <taxon>Heunggongvirae</taxon>
        <taxon>Uroviricota</taxon>
        <taxon>Caudoviricetes</taxon>
        <taxon>Skryabinvirinae</taxon>
        <taxon>Bembunaquatrovirus</taxon>
        <taxon>Bembunaquatrovirus BMBtp14</taxon>
    </lineage>
</organism>
<name>A0A1B1P7B1_9CAUD</name>
<keyword evidence="3" id="KW-1185">Reference proteome</keyword>
<dbReference type="EMBL" id="KX190833">
    <property type="protein sequence ID" value="ANT40003.1"/>
    <property type="molecule type" value="Genomic_DNA"/>
</dbReference>